<gene>
    <name evidence="2" type="ORF">LX15_001786</name>
</gene>
<sequence length="223" mass="24916">MAETPDPWPLRHLVLRTPRLELRPDDDPGLLELAEEARLGVHPPDEMPFAVPWSDAPAEELGRNILQFHWSQRAALRPDDWSVHFLVRRDGRVIGTQGISAKDFAVTGEVRTGSWLGRRHQGRGYGVEMRAAVLQFAFSFLGARQARSDAFEDNAASLAVSRKLGYVDDGTDCQARRGRLAVQRRLLLTGERFAEHSPGWRVDVAGVDGCLPVLGVRHRRSTP</sequence>
<dbReference type="InterPro" id="IPR016181">
    <property type="entry name" value="Acyl_CoA_acyltransferase"/>
</dbReference>
<dbReference type="EMBL" id="JAMTCP010000006">
    <property type="protein sequence ID" value="MCP2258099.1"/>
    <property type="molecule type" value="Genomic_DNA"/>
</dbReference>
<evidence type="ECO:0000313" key="2">
    <source>
        <dbReference type="EMBL" id="MCP2258099.1"/>
    </source>
</evidence>
<evidence type="ECO:0000313" key="3">
    <source>
        <dbReference type="Proteomes" id="UP001205311"/>
    </source>
</evidence>
<dbReference type="Proteomes" id="UP001205311">
    <property type="component" value="Unassembled WGS sequence"/>
</dbReference>
<dbReference type="RefSeq" id="WP_253669025.1">
    <property type="nucleotide sequence ID" value="NZ_JAMTCP010000006.1"/>
</dbReference>
<dbReference type="SUPFAM" id="SSF55729">
    <property type="entry name" value="Acyl-CoA N-acyltransferases (Nat)"/>
    <property type="match status" value="1"/>
</dbReference>
<proteinExistence type="predicted"/>
<dbReference type="PANTHER" id="PTHR43441:SF11">
    <property type="entry name" value="RIBOSOMAL-PROTEIN-SERINE ACETYLTRANSFERASE"/>
    <property type="match status" value="1"/>
</dbReference>
<dbReference type="Pfam" id="PF13302">
    <property type="entry name" value="Acetyltransf_3"/>
    <property type="match status" value="1"/>
</dbReference>
<evidence type="ECO:0000259" key="1">
    <source>
        <dbReference type="PROSITE" id="PS51186"/>
    </source>
</evidence>
<keyword evidence="3" id="KW-1185">Reference proteome</keyword>
<reference evidence="2 3" key="1">
    <citation type="submission" date="2022-06" db="EMBL/GenBank/DDBJ databases">
        <title>Genomic Encyclopedia of Archaeal and Bacterial Type Strains, Phase II (KMG-II): from individual species to whole genera.</title>
        <authorList>
            <person name="Goeker M."/>
        </authorList>
    </citation>
    <scope>NUCLEOTIDE SEQUENCE [LARGE SCALE GENOMIC DNA]</scope>
    <source>
        <strain evidence="2 3">DSM 40477</strain>
    </source>
</reference>
<name>A0ABT1HRE8_STRSD</name>
<dbReference type="PROSITE" id="PS51186">
    <property type="entry name" value="GNAT"/>
    <property type="match status" value="1"/>
</dbReference>
<dbReference type="InterPro" id="IPR000182">
    <property type="entry name" value="GNAT_dom"/>
</dbReference>
<comment type="caution">
    <text evidence="2">The sequence shown here is derived from an EMBL/GenBank/DDBJ whole genome shotgun (WGS) entry which is preliminary data.</text>
</comment>
<dbReference type="InterPro" id="IPR051908">
    <property type="entry name" value="Ribosomal_N-acetyltransferase"/>
</dbReference>
<organism evidence="2 3">
    <name type="scientific">Streptoalloteichus tenebrarius (strain ATCC 17920 / DSM 40477 / JCM 4838 / CBS 697.72 / NBRC 16177 / NCIMB 11028 / NRRL B-12390 / A12253. 1 / ISP 5477)</name>
    <name type="common">Streptomyces tenebrarius</name>
    <dbReference type="NCBI Taxonomy" id="1933"/>
    <lineage>
        <taxon>Bacteria</taxon>
        <taxon>Bacillati</taxon>
        <taxon>Actinomycetota</taxon>
        <taxon>Actinomycetes</taxon>
        <taxon>Pseudonocardiales</taxon>
        <taxon>Pseudonocardiaceae</taxon>
        <taxon>Streptoalloteichus</taxon>
    </lineage>
</organism>
<dbReference type="Gene3D" id="3.40.630.30">
    <property type="match status" value="1"/>
</dbReference>
<protein>
    <submittedName>
        <fullName evidence="2">Protein N-acetyltransferase, RimJ/RimL family</fullName>
    </submittedName>
</protein>
<feature type="domain" description="N-acetyltransferase" evidence="1">
    <location>
        <begin position="37"/>
        <end position="189"/>
    </location>
</feature>
<accession>A0ABT1HRE8</accession>
<dbReference type="PANTHER" id="PTHR43441">
    <property type="entry name" value="RIBOSOMAL-PROTEIN-SERINE ACETYLTRANSFERASE"/>
    <property type="match status" value="1"/>
</dbReference>